<dbReference type="EMBL" id="PYDT01000011">
    <property type="protein sequence ID" value="THU45772.1"/>
    <property type="molecule type" value="Genomic_DNA"/>
</dbReference>
<dbReference type="SUPFAM" id="SSF101148">
    <property type="entry name" value="Plant invertase/pectin methylesterase inhibitor"/>
    <property type="match status" value="1"/>
</dbReference>
<comment type="similarity">
    <text evidence="3">Belongs to the PMEI family.</text>
</comment>
<dbReference type="SMART" id="SM00856">
    <property type="entry name" value="PMEI"/>
    <property type="match status" value="1"/>
</dbReference>
<dbReference type="PANTHER" id="PTHR35357:SF8">
    <property type="entry name" value="OS01G0111000 PROTEIN"/>
    <property type="match status" value="1"/>
</dbReference>
<keyword evidence="1 4" id="KW-0732">Signal</keyword>
<evidence type="ECO:0000256" key="3">
    <source>
        <dbReference type="ARBA" id="ARBA00038471"/>
    </source>
</evidence>
<proteinExistence type="inferred from homology"/>
<dbReference type="CDD" id="cd15797">
    <property type="entry name" value="PMEI"/>
    <property type="match status" value="1"/>
</dbReference>
<dbReference type="InterPro" id="IPR034086">
    <property type="entry name" value="PMEI_plant"/>
</dbReference>
<name>A0A4S8IER3_MUSBA</name>
<keyword evidence="7" id="KW-1185">Reference proteome</keyword>
<comment type="caution">
    <text evidence="6">The sequence shown here is derived from an EMBL/GenBank/DDBJ whole genome shotgun (WGS) entry which is preliminary data.</text>
</comment>
<feature type="chain" id="PRO_5020860062" description="Pectinesterase inhibitor domain-containing protein" evidence="4">
    <location>
        <begin position="25"/>
        <end position="184"/>
    </location>
</feature>
<dbReference type="PANTHER" id="PTHR35357">
    <property type="entry name" value="OS02G0537100 PROTEIN"/>
    <property type="match status" value="1"/>
</dbReference>
<accession>A0A4S8IER3</accession>
<dbReference type="GO" id="GO:0046910">
    <property type="term" value="F:pectinesterase inhibitor activity"/>
    <property type="evidence" value="ECO:0007669"/>
    <property type="project" value="InterPro"/>
</dbReference>
<gene>
    <name evidence="6" type="ORF">C4D60_Mb02t21510</name>
</gene>
<dbReference type="Gene3D" id="1.20.140.40">
    <property type="entry name" value="Invertase/pectin methylesterase inhibitor family protein"/>
    <property type="match status" value="1"/>
</dbReference>
<dbReference type="InterPro" id="IPR006501">
    <property type="entry name" value="Pectinesterase_inhib_dom"/>
</dbReference>
<evidence type="ECO:0000259" key="5">
    <source>
        <dbReference type="SMART" id="SM00856"/>
    </source>
</evidence>
<dbReference type="InterPro" id="IPR035513">
    <property type="entry name" value="Invertase/methylesterase_inhib"/>
</dbReference>
<sequence length="184" mass="19732">MASFLYLLFFFFFFFSPFLSCSLASSPPPSPSSLIQSTCSLTSNYDFCVATLQSDPHSLKANDVRSLSTIAVTMASATAKSTSSYASAQAKNATEAAAARSGFRTCAEKYRYAGEALRSALDSLAGDNYDYAYVHVSAAQEYASACGRLYQRSSGVAYPAAMAEREEELKRLCGTALDIISQLG</sequence>
<protein>
    <recommendedName>
        <fullName evidence="5">Pectinesterase inhibitor domain-containing protein</fullName>
    </recommendedName>
</protein>
<feature type="signal peptide" evidence="4">
    <location>
        <begin position="1"/>
        <end position="24"/>
    </location>
</feature>
<dbReference type="Proteomes" id="UP000317650">
    <property type="component" value="Chromosome 2"/>
</dbReference>
<evidence type="ECO:0000313" key="6">
    <source>
        <dbReference type="EMBL" id="THU45772.1"/>
    </source>
</evidence>
<dbReference type="Pfam" id="PF04043">
    <property type="entry name" value="PMEI"/>
    <property type="match status" value="1"/>
</dbReference>
<dbReference type="STRING" id="52838.A0A4S8IER3"/>
<feature type="domain" description="Pectinesterase inhibitor" evidence="5">
    <location>
        <begin position="30"/>
        <end position="179"/>
    </location>
</feature>
<evidence type="ECO:0000256" key="2">
    <source>
        <dbReference type="ARBA" id="ARBA00023157"/>
    </source>
</evidence>
<dbReference type="NCBIfam" id="TIGR01614">
    <property type="entry name" value="PME_inhib"/>
    <property type="match status" value="1"/>
</dbReference>
<organism evidence="6 7">
    <name type="scientific">Musa balbisiana</name>
    <name type="common">Banana</name>
    <dbReference type="NCBI Taxonomy" id="52838"/>
    <lineage>
        <taxon>Eukaryota</taxon>
        <taxon>Viridiplantae</taxon>
        <taxon>Streptophyta</taxon>
        <taxon>Embryophyta</taxon>
        <taxon>Tracheophyta</taxon>
        <taxon>Spermatophyta</taxon>
        <taxon>Magnoliopsida</taxon>
        <taxon>Liliopsida</taxon>
        <taxon>Zingiberales</taxon>
        <taxon>Musaceae</taxon>
        <taxon>Musa</taxon>
    </lineage>
</organism>
<evidence type="ECO:0000256" key="1">
    <source>
        <dbReference type="ARBA" id="ARBA00022729"/>
    </source>
</evidence>
<evidence type="ECO:0000256" key="4">
    <source>
        <dbReference type="SAM" id="SignalP"/>
    </source>
</evidence>
<evidence type="ECO:0000313" key="7">
    <source>
        <dbReference type="Proteomes" id="UP000317650"/>
    </source>
</evidence>
<reference evidence="6 7" key="1">
    <citation type="journal article" date="2019" name="Nat. Plants">
        <title>Genome sequencing of Musa balbisiana reveals subgenome evolution and function divergence in polyploid bananas.</title>
        <authorList>
            <person name="Yao X."/>
        </authorList>
    </citation>
    <scope>NUCLEOTIDE SEQUENCE [LARGE SCALE GENOMIC DNA]</scope>
    <source>
        <strain evidence="7">cv. DH-PKW</strain>
        <tissue evidence="6">Leaves</tissue>
    </source>
</reference>
<dbReference type="AlphaFoldDB" id="A0A4S8IER3"/>
<keyword evidence="2" id="KW-1015">Disulfide bond</keyword>